<comment type="similarity">
    <text evidence="1 11">Belongs to the carbohydrate kinase PfkB family.</text>
</comment>
<dbReference type="STRING" id="907348.TresaDRAFT_2334"/>
<evidence type="ECO:0000256" key="5">
    <source>
        <dbReference type="ARBA" id="ARBA00022741"/>
    </source>
</evidence>
<dbReference type="GO" id="GO:0016052">
    <property type="term" value="P:carbohydrate catabolic process"/>
    <property type="evidence" value="ECO:0007669"/>
    <property type="project" value="UniProtKB-ARBA"/>
</dbReference>
<dbReference type="GO" id="GO:0005829">
    <property type="term" value="C:cytosol"/>
    <property type="evidence" value="ECO:0007669"/>
    <property type="project" value="TreeGrafter"/>
</dbReference>
<evidence type="ECO:0000256" key="7">
    <source>
        <dbReference type="ARBA" id="ARBA00022840"/>
    </source>
</evidence>
<keyword evidence="4 10" id="KW-0808">Transferase</keyword>
<dbReference type="InterPro" id="IPR017583">
    <property type="entry name" value="Tagatose/fructose_Pkinase"/>
</dbReference>
<dbReference type="RefSeq" id="WP_002702370.1">
    <property type="nucleotide sequence ID" value="NZ_AGRW01000031.1"/>
</dbReference>
<evidence type="ECO:0000256" key="8">
    <source>
        <dbReference type="ARBA" id="ARBA00032802"/>
    </source>
</evidence>
<evidence type="ECO:0000256" key="1">
    <source>
        <dbReference type="ARBA" id="ARBA00010688"/>
    </source>
</evidence>
<dbReference type="GO" id="GO:0008662">
    <property type="term" value="F:1-phosphofructokinase activity"/>
    <property type="evidence" value="ECO:0007669"/>
    <property type="project" value="UniProtKB-UniRule"/>
</dbReference>
<evidence type="ECO:0000259" key="12">
    <source>
        <dbReference type="Pfam" id="PF00294"/>
    </source>
</evidence>
<evidence type="ECO:0000256" key="6">
    <source>
        <dbReference type="ARBA" id="ARBA00022777"/>
    </source>
</evidence>
<dbReference type="InterPro" id="IPR029056">
    <property type="entry name" value="Ribokinase-like"/>
</dbReference>
<evidence type="ECO:0000256" key="3">
    <source>
        <dbReference type="ARBA" id="ARBA00013596"/>
    </source>
</evidence>
<dbReference type="FunFam" id="3.40.1190.20:FF:000001">
    <property type="entry name" value="Phosphofructokinase"/>
    <property type="match status" value="1"/>
</dbReference>
<organism evidence="13 14">
    <name type="scientific">Treponema saccharophilum DSM 2985</name>
    <dbReference type="NCBI Taxonomy" id="907348"/>
    <lineage>
        <taxon>Bacteria</taxon>
        <taxon>Pseudomonadati</taxon>
        <taxon>Spirochaetota</taxon>
        <taxon>Spirochaetia</taxon>
        <taxon>Spirochaetales</taxon>
        <taxon>Treponemataceae</taxon>
        <taxon>Treponema</taxon>
    </lineage>
</organism>
<sequence length="305" mass="32023">MIYTVTVNPSLDYVVDVDGFRTGTVNRTKNETVYPGGKGINVSIVLRNLGVENRALGFVAGFTGSEIEAMLSRMGVDSDFIRVGSGLSRINVKLRSDEESEINGQGPALSEADVGSLFDRLGALSDGDTLVLAGSIPASLPKSFYSDVMARLSGRGVRFVVDATGDLLKKSLEYKPFLVKPNNHELGEIFGVELSSRDDVVPYALKFREMGAQNVLVSMAGKGAVLAAADGNVYQGDAPACRLVNSVGAGDSMVAGFIAGYAKSSSYRDALVTGLCTGSASASKEWLATKSDVDAMISSYGGLSD</sequence>
<keyword evidence="5 11" id="KW-0547">Nucleotide-binding</keyword>
<dbReference type="Gene3D" id="3.40.1190.20">
    <property type="match status" value="1"/>
</dbReference>
<reference evidence="13 14" key="1">
    <citation type="submission" date="2011-09" db="EMBL/GenBank/DDBJ databases">
        <title>The draft genome of Treponema saccharophilum DSM 2985.</title>
        <authorList>
            <consortium name="US DOE Joint Genome Institute (JGI-PGF)"/>
            <person name="Lucas S."/>
            <person name="Copeland A."/>
            <person name="Lapidus A."/>
            <person name="Glavina del Rio T."/>
            <person name="Dalin E."/>
            <person name="Tice H."/>
            <person name="Bruce D."/>
            <person name="Goodwin L."/>
            <person name="Pitluck S."/>
            <person name="Peters L."/>
            <person name="Kyrpides N."/>
            <person name="Mavromatis K."/>
            <person name="Ivanova N."/>
            <person name="Markowitz V."/>
            <person name="Cheng J.-F."/>
            <person name="Hugenholtz P."/>
            <person name="Woyke T."/>
            <person name="Wu D."/>
            <person name="Gronow S."/>
            <person name="Wellnitz S."/>
            <person name="Brambilla E."/>
            <person name="Klenk H.-P."/>
            <person name="Eisen J.A."/>
        </authorList>
    </citation>
    <scope>NUCLEOTIDE SEQUENCE [LARGE SCALE GENOMIC DNA]</scope>
    <source>
        <strain evidence="13 14">DSM 2985</strain>
    </source>
</reference>
<dbReference type="GO" id="GO:0005524">
    <property type="term" value="F:ATP binding"/>
    <property type="evidence" value="ECO:0007669"/>
    <property type="project" value="UniProtKB-UniRule"/>
</dbReference>
<comment type="function">
    <text evidence="11">Catalyzes the ATP-dependent phosphorylation of fructose-l-phosphate to fructose-l,6-bisphosphate.</text>
</comment>
<dbReference type="AlphaFoldDB" id="H7EHW8"/>
<evidence type="ECO:0000256" key="4">
    <source>
        <dbReference type="ARBA" id="ARBA00022679"/>
    </source>
</evidence>
<dbReference type="PANTHER" id="PTHR46566">
    <property type="entry name" value="1-PHOSPHOFRUCTOKINASE-RELATED"/>
    <property type="match status" value="1"/>
</dbReference>
<dbReference type="InterPro" id="IPR011611">
    <property type="entry name" value="PfkB_dom"/>
</dbReference>
<dbReference type="PATRIC" id="fig|907348.3.peg.398"/>
<dbReference type="NCBIfam" id="TIGR03168">
    <property type="entry name" value="1-PFK"/>
    <property type="match status" value="1"/>
</dbReference>
<dbReference type="Proteomes" id="UP000003571">
    <property type="component" value="Unassembled WGS sequence"/>
</dbReference>
<keyword evidence="14" id="KW-1185">Reference proteome</keyword>
<dbReference type="eggNOG" id="COG1105">
    <property type="taxonomic scope" value="Bacteria"/>
</dbReference>
<dbReference type="EC" id="2.7.1.56" evidence="2 11"/>
<dbReference type="InterPro" id="IPR002173">
    <property type="entry name" value="Carboh/pur_kinase_PfkB_CS"/>
</dbReference>
<dbReference type="SUPFAM" id="SSF53613">
    <property type="entry name" value="Ribokinase-like"/>
    <property type="match status" value="1"/>
</dbReference>
<dbReference type="EMBL" id="AGRW01000031">
    <property type="protein sequence ID" value="EIC02811.1"/>
    <property type="molecule type" value="Genomic_DNA"/>
</dbReference>
<dbReference type="PROSITE" id="PS00584">
    <property type="entry name" value="PFKB_KINASES_2"/>
    <property type="match status" value="1"/>
</dbReference>
<comment type="catalytic activity">
    <reaction evidence="9 11">
        <text>beta-D-fructose 1-phosphate + ATP = beta-D-fructose 1,6-bisphosphate + ADP + H(+)</text>
        <dbReference type="Rhea" id="RHEA:14213"/>
        <dbReference type="ChEBI" id="CHEBI:15378"/>
        <dbReference type="ChEBI" id="CHEBI:30616"/>
        <dbReference type="ChEBI" id="CHEBI:32966"/>
        <dbReference type="ChEBI" id="CHEBI:138881"/>
        <dbReference type="ChEBI" id="CHEBI:456216"/>
        <dbReference type="EC" id="2.7.1.56"/>
    </reaction>
</comment>
<evidence type="ECO:0000313" key="13">
    <source>
        <dbReference type="EMBL" id="EIC02811.1"/>
    </source>
</evidence>
<evidence type="ECO:0000256" key="11">
    <source>
        <dbReference type="RuleBase" id="RU369061"/>
    </source>
</evidence>
<feature type="domain" description="Carbohydrate kinase PfkB" evidence="12">
    <location>
        <begin position="10"/>
        <end position="285"/>
    </location>
</feature>
<dbReference type="GO" id="GO:0044281">
    <property type="term" value="P:small molecule metabolic process"/>
    <property type="evidence" value="ECO:0007669"/>
    <property type="project" value="UniProtKB-ARBA"/>
</dbReference>
<proteinExistence type="inferred from homology"/>
<evidence type="ECO:0000256" key="10">
    <source>
        <dbReference type="PIRNR" id="PIRNR000535"/>
    </source>
</evidence>
<accession>H7EHW8</accession>
<evidence type="ECO:0000256" key="9">
    <source>
        <dbReference type="ARBA" id="ARBA00047745"/>
    </source>
</evidence>
<dbReference type="Pfam" id="PF00294">
    <property type="entry name" value="PfkB"/>
    <property type="match status" value="1"/>
</dbReference>
<evidence type="ECO:0000313" key="14">
    <source>
        <dbReference type="Proteomes" id="UP000003571"/>
    </source>
</evidence>
<dbReference type="InterPro" id="IPR022463">
    <property type="entry name" value="1-PFruKinase"/>
</dbReference>
<comment type="caution">
    <text evidence="13">The sequence shown here is derived from an EMBL/GenBank/DDBJ whole genome shotgun (WGS) entry which is preliminary data.</text>
</comment>
<evidence type="ECO:0000256" key="2">
    <source>
        <dbReference type="ARBA" id="ARBA00012131"/>
    </source>
</evidence>
<keyword evidence="7 11" id="KW-0067">ATP-binding</keyword>
<dbReference type="OrthoDB" id="9801219at2"/>
<dbReference type="PIRSF" id="PIRSF000535">
    <property type="entry name" value="1PFK/6PFK/LacC"/>
    <property type="match status" value="1"/>
</dbReference>
<gene>
    <name evidence="13" type="ORF">TresaDRAFT_2334</name>
</gene>
<dbReference type="NCBIfam" id="TIGR03828">
    <property type="entry name" value="pfkB"/>
    <property type="match status" value="1"/>
</dbReference>
<dbReference type="CDD" id="cd01164">
    <property type="entry name" value="FruK_PfkB_like"/>
    <property type="match status" value="1"/>
</dbReference>
<protein>
    <recommendedName>
        <fullName evidence="3 11">1-phosphofructokinase</fullName>
        <shortName evidence="11">Fru1PK</shortName>
        <ecNumber evidence="2 11">2.7.1.56</ecNumber>
    </recommendedName>
    <alternativeName>
        <fullName evidence="8 11">Fructose 1-phosphate kinase</fullName>
    </alternativeName>
</protein>
<dbReference type="PANTHER" id="PTHR46566:SF1">
    <property type="entry name" value="1-PHOSPHOFRUCTOKINASE"/>
    <property type="match status" value="1"/>
</dbReference>
<keyword evidence="6 11" id="KW-0418">Kinase</keyword>
<name>H7EHW8_9SPIR</name>